<dbReference type="InterPro" id="IPR037041">
    <property type="entry name" value="Trigger_fac_C_sf"/>
</dbReference>
<comment type="domain">
    <text evidence="11">Consists of 3 domains; the N-terminus binds the ribosome, the middle domain has PPIase activity, while the C-terminus has intrinsic chaperone activity on its own.</text>
</comment>
<dbReference type="InterPro" id="IPR001179">
    <property type="entry name" value="PPIase_FKBP_dom"/>
</dbReference>
<dbReference type="InterPro" id="IPR008880">
    <property type="entry name" value="Trigger_fac_C"/>
</dbReference>
<evidence type="ECO:0000256" key="13">
    <source>
        <dbReference type="RuleBase" id="RU003914"/>
    </source>
</evidence>
<evidence type="ECO:0000313" key="18">
    <source>
        <dbReference type="Proteomes" id="UP000569914"/>
    </source>
</evidence>
<dbReference type="PROSITE" id="PS50059">
    <property type="entry name" value="FKBP_PPIASE"/>
    <property type="match status" value="1"/>
</dbReference>
<dbReference type="SUPFAM" id="SSF102735">
    <property type="entry name" value="Trigger factor ribosome-binding domain"/>
    <property type="match status" value="1"/>
</dbReference>
<evidence type="ECO:0000256" key="12">
    <source>
        <dbReference type="PROSITE-ProRule" id="PRU00277"/>
    </source>
</evidence>
<evidence type="ECO:0000256" key="4">
    <source>
        <dbReference type="ARBA" id="ARBA00016902"/>
    </source>
</evidence>
<comment type="subcellular location">
    <subcellularLocation>
        <location evidence="11">Cytoplasm</location>
    </subcellularLocation>
    <text evidence="11">About half TF is bound to the ribosome near the polypeptide exit tunnel while the other half is free in the cytoplasm.</text>
</comment>
<sequence>MPSTVEQLSPSRVKITVEVPFDELKPSVDKTYQAIAQQITIPGFRKGKVPPMVIDQRYGRGAVLQEAINDALPGLYGKAVSDNKLSPLAQPDIEVTKLEDNDLLEFTAEVEVRPEFELPELESLAATVDALEVDEERVTEQLDALRARFGSRETVERAAAEGDVVTIDLEASVDGEVLEDATAEGMEYEIGSGSMLEGLDEAVTGLSAGESATFTSKLVGGPHKDEDAEIKVTVSTVAEQNLPELDDEFAQLASEFDTLDEMKDDIRTRLINMSRLEQASEARDKVLEDLIGKIDFDVPEGALAADVEARKEQINRQLGQAGLSLEQYLTESEEAESEESFWADVEKRAADALKAQIVLDKLAEEREVPVDQNDLTQHIVRLAQQQGSNPQQIADHLQEHPHHVNEYMTEIRRGKALALVVEAATVTDANGERVELDRLQPDGTLADPVIEADEVEAEEPVAK</sequence>
<keyword evidence="14" id="KW-0175">Coiled coil</keyword>
<proteinExistence type="inferred from homology"/>
<evidence type="ECO:0000313" key="17">
    <source>
        <dbReference type="EMBL" id="NYE74643.1"/>
    </source>
</evidence>
<dbReference type="PIRSF" id="PIRSF003095">
    <property type="entry name" value="Trigger_factor"/>
    <property type="match status" value="1"/>
</dbReference>
<evidence type="ECO:0000256" key="8">
    <source>
        <dbReference type="ARBA" id="ARBA00023235"/>
    </source>
</evidence>
<dbReference type="GO" id="GO:0043022">
    <property type="term" value="F:ribosome binding"/>
    <property type="evidence" value="ECO:0007669"/>
    <property type="project" value="TreeGrafter"/>
</dbReference>
<keyword evidence="8 11" id="KW-0413">Isomerase</keyword>
<dbReference type="Gene3D" id="1.10.3120.10">
    <property type="entry name" value="Trigger factor, C-terminal domain"/>
    <property type="match status" value="1"/>
</dbReference>
<dbReference type="SUPFAM" id="SSF54534">
    <property type="entry name" value="FKBP-like"/>
    <property type="match status" value="1"/>
</dbReference>
<dbReference type="GO" id="GO:0003755">
    <property type="term" value="F:peptidyl-prolyl cis-trans isomerase activity"/>
    <property type="evidence" value="ECO:0007669"/>
    <property type="project" value="UniProtKB-UniRule"/>
</dbReference>
<evidence type="ECO:0000256" key="5">
    <source>
        <dbReference type="ARBA" id="ARBA00022618"/>
    </source>
</evidence>
<accession>A0A7Y9ICZ9</accession>
<comment type="caution">
    <text evidence="17">The sequence shown here is derived from an EMBL/GenBank/DDBJ whole genome shotgun (WGS) entry which is preliminary data.</text>
</comment>
<keyword evidence="7 11" id="KW-0143">Chaperone</keyword>
<evidence type="ECO:0000256" key="15">
    <source>
        <dbReference type="SAM" id="MobiDB-lite"/>
    </source>
</evidence>
<dbReference type="GO" id="GO:0044183">
    <property type="term" value="F:protein folding chaperone"/>
    <property type="evidence" value="ECO:0007669"/>
    <property type="project" value="TreeGrafter"/>
</dbReference>
<dbReference type="EC" id="5.2.1.8" evidence="3 11"/>
<dbReference type="InterPro" id="IPR008881">
    <property type="entry name" value="Trigger_fac_ribosome-bd_bac"/>
</dbReference>
<evidence type="ECO:0000256" key="2">
    <source>
        <dbReference type="ARBA" id="ARBA00005464"/>
    </source>
</evidence>
<dbReference type="NCBIfam" id="TIGR00115">
    <property type="entry name" value="tig"/>
    <property type="match status" value="1"/>
</dbReference>
<dbReference type="Gene3D" id="3.10.50.40">
    <property type="match status" value="1"/>
</dbReference>
<dbReference type="GO" id="GO:0015031">
    <property type="term" value="P:protein transport"/>
    <property type="evidence" value="ECO:0007669"/>
    <property type="project" value="UniProtKB-UniRule"/>
</dbReference>
<keyword evidence="5 11" id="KW-0132">Cell division</keyword>
<evidence type="ECO:0000256" key="6">
    <source>
        <dbReference type="ARBA" id="ARBA00023110"/>
    </source>
</evidence>
<dbReference type="EMBL" id="JACCBU010000001">
    <property type="protein sequence ID" value="NYE74643.1"/>
    <property type="molecule type" value="Genomic_DNA"/>
</dbReference>
<evidence type="ECO:0000256" key="3">
    <source>
        <dbReference type="ARBA" id="ARBA00013194"/>
    </source>
</evidence>
<evidence type="ECO:0000256" key="1">
    <source>
        <dbReference type="ARBA" id="ARBA00000971"/>
    </source>
</evidence>
<evidence type="ECO:0000259" key="16">
    <source>
        <dbReference type="PROSITE" id="PS50059"/>
    </source>
</evidence>
<evidence type="ECO:0000256" key="14">
    <source>
        <dbReference type="SAM" id="Coils"/>
    </source>
</evidence>
<feature type="region of interest" description="Disordered" evidence="15">
    <location>
        <begin position="442"/>
        <end position="463"/>
    </location>
</feature>
<keyword evidence="9 11" id="KW-0131">Cell cycle</keyword>
<dbReference type="InterPro" id="IPR036611">
    <property type="entry name" value="Trigger_fac_ribosome-bd_sf"/>
</dbReference>
<dbReference type="GO" id="GO:0043335">
    <property type="term" value="P:protein unfolding"/>
    <property type="evidence" value="ECO:0007669"/>
    <property type="project" value="TreeGrafter"/>
</dbReference>
<dbReference type="PANTHER" id="PTHR30560">
    <property type="entry name" value="TRIGGER FACTOR CHAPERONE AND PEPTIDYL-PROLYL CIS/TRANS ISOMERASE"/>
    <property type="match status" value="1"/>
</dbReference>
<protein>
    <recommendedName>
        <fullName evidence="4 11">Trigger factor</fullName>
        <shortName evidence="11">TF</shortName>
        <ecNumber evidence="3 11">5.2.1.8</ecNumber>
    </recommendedName>
    <alternativeName>
        <fullName evidence="10 11">PPIase</fullName>
    </alternativeName>
</protein>
<dbReference type="GO" id="GO:0051301">
    <property type="term" value="P:cell division"/>
    <property type="evidence" value="ECO:0007669"/>
    <property type="project" value="UniProtKB-KW"/>
</dbReference>
<comment type="catalytic activity">
    <reaction evidence="1 11 12">
        <text>[protein]-peptidylproline (omega=180) = [protein]-peptidylproline (omega=0)</text>
        <dbReference type="Rhea" id="RHEA:16237"/>
        <dbReference type="Rhea" id="RHEA-COMP:10747"/>
        <dbReference type="Rhea" id="RHEA-COMP:10748"/>
        <dbReference type="ChEBI" id="CHEBI:83833"/>
        <dbReference type="ChEBI" id="CHEBI:83834"/>
        <dbReference type="EC" id="5.2.1.8"/>
    </reaction>
</comment>
<dbReference type="SUPFAM" id="SSF109998">
    <property type="entry name" value="Triger factor/SurA peptide-binding domain-like"/>
    <property type="match status" value="1"/>
</dbReference>
<evidence type="ECO:0000256" key="11">
    <source>
        <dbReference type="HAMAP-Rule" id="MF_00303"/>
    </source>
</evidence>
<evidence type="ECO:0000256" key="9">
    <source>
        <dbReference type="ARBA" id="ARBA00023306"/>
    </source>
</evidence>
<organism evidence="17 18">
    <name type="scientific">Microlunatus parietis</name>
    <dbReference type="NCBI Taxonomy" id="682979"/>
    <lineage>
        <taxon>Bacteria</taxon>
        <taxon>Bacillati</taxon>
        <taxon>Actinomycetota</taxon>
        <taxon>Actinomycetes</taxon>
        <taxon>Propionibacteriales</taxon>
        <taxon>Propionibacteriaceae</taxon>
        <taxon>Microlunatus</taxon>
    </lineage>
</organism>
<dbReference type="PANTHER" id="PTHR30560:SF3">
    <property type="entry name" value="TRIGGER FACTOR-LIKE PROTEIN TIG, CHLOROPLASTIC"/>
    <property type="match status" value="1"/>
</dbReference>
<dbReference type="InterPro" id="IPR005215">
    <property type="entry name" value="Trig_fac"/>
</dbReference>
<feature type="domain" description="PPIase FKBP-type" evidence="16">
    <location>
        <begin position="162"/>
        <end position="215"/>
    </location>
</feature>
<dbReference type="GO" id="GO:0051083">
    <property type="term" value="P:'de novo' cotranslational protein folding"/>
    <property type="evidence" value="ECO:0007669"/>
    <property type="project" value="TreeGrafter"/>
</dbReference>
<comment type="similarity">
    <text evidence="2 11 13">Belongs to the FKBP-type PPIase family. Tig subfamily.</text>
</comment>
<dbReference type="Gene3D" id="3.30.70.1050">
    <property type="entry name" value="Trigger factor ribosome-binding domain"/>
    <property type="match status" value="1"/>
</dbReference>
<reference evidence="17 18" key="1">
    <citation type="submission" date="2020-07" db="EMBL/GenBank/DDBJ databases">
        <title>Sequencing the genomes of 1000 actinobacteria strains.</title>
        <authorList>
            <person name="Klenk H.-P."/>
        </authorList>
    </citation>
    <scope>NUCLEOTIDE SEQUENCE [LARGE SCALE GENOMIC DNA]</scope>
    <source>
        <strain evidence="17 18">DSM 22083</strain>
    </source>
</reference>
<dbReference type="Proteomes" id="UP000569914">
    <property type="component" value="Unassembled WGS sequence"/>
</dbReference>
<comment type="function">
    <text evidence="11">Involved in protein export. Acts as a chaperone by maintaining the newly synthesized protein in an open conformation. Functions as a peptidyl-prolyl cis-trans isomerase.</text>
</comment>
<gene>
    <name evidence="11" type="primary">tig</name>
    <name evidence="17" type="ORF">BKA15_005972</name>
</gene>
<feature type="coiled-coil region" evidence="14">
    <location>
        <begin position="121"/>
        <end position="148"/>
    </location>
</feature>
<dbReference type="RefSeq" id="WP_179757106.1">
    <property type="nucleotide sequence ID" value="NZ_JACCBU010000001.1"/>
</dbReference>
<dbReference type="Pfam" id="PF05698">
    <property type="entry name" value="Trigger_C"/>
    <property type="match status" value="1"/>
</dbReference>
<dbReference type="Pfam" id="PF00254">
    <property type="entry name" value="FKBP_C"/>
    <property type="match status" value="1"/>
</dbReference>
<dbReference type="Pfam" id="PF05697">
    <property type="entry name" value="Trigger_N"/>
    <property type="match status" value="1"/>
</dbReference>
<dbReference type="HAMAP" id="MF_00303">
    <property type="entry name" value="Trigger_factor_Tig"/>
    <property type="match status" value="1"/>
</dbReference>
<name>A0A7Y9ICZ9_9ACTN</name>
<keyword evidence="6 11" id="KW-0697">Rotamase</keyword>
<feature type="compositionally biased region" description="Acidic residues" evidence="15">
    <location>
        <begin position="450"/>
        <end position="463"/>
    </location>
</feature>
<dbReference type="AlphaFoldDB" id="A0A7Y9ICZ9"/>
<dbReference type="InterPro" id="IPR027304">
    <property type="entry name" value="Trigger_fact/SurA_dom_sf"/>
</dbReference>
<dbReference type="GO" id="GO:0005737">
    <property type="term" value="C:cytoplasm"/>
    <property type="evidence" value="ECO:0007669"/>
    <property type="project" value="UniProtKB-SubCell"/>
</dbReference>
<keyword evidence="11" id="KW-0963">Cytoplasm</keyword>
<evidence type="ECO:0000256" key="10">
    <source>
        <dbReference type="ARBA" id="ARBA00029986"/>
    </source>
</evidence>
<keyword evidence="18" id="KW-1185">Reference proteome</keyword>
<dbReference type="InterPro" id="IPR046357">
    <property type="entry name" value="PPIase_dom_sf"/>
</dbReference>
<evidence type="ECO:0000256" key="7">
    <source>
        <dbReference type="ARBA" id="ARBA00023186"/>
    </source>
</evidence>